<dbReference type="OrthoDB" id="3245923at2759"/>
<dbReference type="GO" id="GO:0000122">
    <property type="term" value="P:negative regulation of transcription by RNA polymerase II"/>
    <property type="evidence" value="ECO:0007669"/>
    <property type="project" value="TreeGrafter"/>
</dbReference>
<reference evidence="3" key="1">
    <citation type="submission" date="2019-10" db="EMBL/GenBank/DDBJ databases">
        <authorList>
            <consortium name="DOE Joint Genome Institute"/>
            <person name="Kuo A."/>
            <person name="Miyauchi S."/>
            <person name="Kiss E."/>
            <person name="Drula E."/>
            <person name="Kohler A."/>
            <person name="Sanchez-Garcia M."/>
            <person name="Andreopoulos B."/>
            <person name="Barry K.W."/>
            <person name="Bonito G."/>
            <person name="Buee M."/>
            <person name="Carver A."/>
            <person name="Chen C."/>
            <person name="Cichocki N."/>
            <person name="Clum A."/>
            <person name="Culley D."/>
            <person name="Crous P.W."/>
            <person name="Fauchery L."/>
            <person name="Girlanda M."/>
            <person name="Hayes R."/>
            <person name="Keri Z."/>
            <person name="LaButti K."/>
            <person name="Lipzen A."/>
            <person name="Lombard V."/>
            <person name="Magnuson J."/>
            <person name="Maillard F."/>
            <person name="Morin E."/>
            <person name="Murat C."/>
            <person name="Nolan M."/>
            <person name="Ohm R."/>
            <person name="Pangilinan J."/>
            <person name="Pereira M."/>
            <person name="Perotto S."/>
            <person name="Peter M."/>
            <person name="Riley R."/>
            <person name="Sitrit Y."/>
            <person name="Stielow B."/>
            <person name="Szollosi G."/>
            <person name="Zifcakova L."/>
            <person name="Stursova M."/>
            <person name="Spatafora J.W."/>
            <person name="Tedersoo L."/>
            <person name="Vaario L.-M."/>
            <person name="Yamada A."/>
            <person name="Yan M."/>
            <person name="Wang P."/>
            <person name="Xu J."/>
            <person name="Bruns T."/>
            <person name="Baldrian P."/>
            <person name="Vilgalys R."/>
            <person name="Henrissat B."/>
            <person name="Grigoriev I.V."/>
            <person name="Hibbett D."/>
            <person name="Nagy L.G."/>
            <person name="Martin F.M."/>
        </authorList>
    </citation>
    <scope>NUCLEOTIDE SEQUENCE</scope>
    <source>
        <strain evidence="3">Prilba</strain>
    </source>
</reference>
<dbReference type="SUPFAM" id="SSF48452">
    <property type="entry name" value="TPR-like"/>
    <property type="match status" value="1"/>
</dbReference>
<dbReference type="PANTHER" id="PTHR14017">
    <property type="entry name" value="LYSINE-SPECIFIC DEMETHYLASE"/>
    <property type="match status" value="1"/>
</dbReference>
<evidence type="ECO:0000313" key="4">
    <source>
        <dbReference type="Proteomes" id="UP000759537"/>
    </source>
</evidence>
<dbReference type="Proteomes" id="UP000759537">
    <property type="component" value="Unassembled WGS sequence"/>
</dbReference>
<keyword evidence="2" id="KW-0539">Nucleus</keyword>
<organism evidence="3 4">
    <name type="scientific">Russula ochroleuca</name>
    <dbReference type="NCBI Taxonomy" id="152965"/>
    <lineage>
        <taxon>Eukaryota</taxon>
        <taxon>Fungi</taxon>
        <taxon>Dikarya</taxon>
        <taxon>Basidiomycota</taxon>
        <taxon>Agaricomycotina</taxon>
        <taxon>Agaricomycetes</taxon>
        <taxon>Russulales</taxon>
        <taxon>Russulaceae</taxon>
        <taxon>Russula</taxon>
    </lineage>
</organism>
<reference evidence="3" key="2">
    <citation type="journal article" date="2020" name="Nat. Commun.">
        <title>Large-scale genome sequencing of mycorrhizal fungi provides insights into the early evolution of symbiotic traits.</title>
        <authorList>
            <person name="Miyauchi S."/>
            <person name="Kiss E."/>
            <person name="Kuo A."/>
            <person name="Drula E."/>
            <person name="Kohler A."/>
            <person name="Sanchez-Garcia M."/>
            <person name="Morin E."/>
            <person name="Andreopoulos B."/>
            <person name="Barry K.W."/>
            <person name="Bonito G."/>
            <person name="Buee M."/>
            <person name="Carver A."/>
            <person name="Chen C."/>
            <person name="Cichocki N."/>
            <person name="Clum A."/>
            <person name="Culley D."/>
            <person name="Crous P.W."/>
            <person name="Fauchery L."/>
            <person name="Girlanda M."/>
            <person name="Hayes R.D."/>
            <person name="Keri Z."/>
            <person name="LaButti K."/>
            <person name="Lipzen A."/>
            <person name="Lombard V."/>
            <person name="Magnuson J."/>
            <person name="Maillard F."/>
            <person name="Murat C."/>
            <person name="Nolan M."/>
            <person name="Ohm R.A."/>
            <person name="Pangilinan J."/>
            <person name="Pereira M.F."/>
            <person name="Perotto S."/>
            <person name="Peter M."/>
            <person name="Pfister S."/>
            <person name="Riley R."/>
            <person name="Sitrit Y."/>
            <person name="Stielow J.B."/>
            <person name="Szollosi G."/>
            <person name="Zifcakova L."/>
            <person name="Stursova M."/>
            <person name="Spatafora J.W."/>
            <person name="Tedersoo L."/>
            <person name="Vaario L.M."/>
            <person name="Yamada A."/>
            <person name="Yan M."/>
            <person name="Wang P."/>
            <person name="Xu J."/>
            <person name="Bruns T."/>
            <person name="Baldrian P."/>
            <person name="Vilgalys R."/>
            <person name="Dunand C."/>
            <person name="Henrissat B."/>
            <person name="Grigoriev I.V."/>
            <person name="Hibbett D."/>
            <person name="Nagy L.G."/>
            <person name="Martin F.M."/>
        </authorList>
    </citation>
    <scope>NUCLEOTIDE SEQUENCE</scope>
    <source>
        <strain evidence="3">Prilba</strain>
    </source>
</reference>
<protein>
    <submittedName>
        <fullName evidence="3">Uncharacterized protein</fullName>
    </submittedName>
</protein>
<dbReference type="Gene3D" id="1.25.40.10">
    <property type="entry name" value="Tetratricopeptide repeat domain"/>
    <property type="match status" value="1"/>
</dbReference>
<dbReference type="GO" id="GO:0017053">
    <property type="term" value="C:transcription repressor complex"/>
    <property type="evidence" value="ECO:0007669"/>
    <property type="project" value="TreeGrafter"/>
</dbReference>
<sequence length="117" mass="12600">DALDAYSWAIRINPYIPKVWFDLSSLYESCNNQIGDALNAYARAAELEPGNGAITQRLHLLKHSHATGVRLLAAPAPQDVHLTAHVSVASMPGLGGLPLLHVNHSGHPVYCPESCEP</sequence>
<name>A0A9P5TDI7_9AGAM</name>
<comment type="subcellular location">
    <subcellularLocation>
        <location evidence="1">Nucleus</location>
    </subcellularLocation>
</comment>
<dbReference type="GO" id="GO:0000978">
    <property type="term" value="F:RNA polymerase II cis-regulatory region sequence-specific DNA binding"/>
    <property type="evidence" value="ECO:0007669"/>
    <property type="project" value="TreeGrafter"/>
</dbReference>
<proteinExistence type="predicted"/>
<accession>A0A9P5TDI7</accession>
<gene>
    <name evidence="3" type="ORF">DFH94DRAFT_600863</name>
</gene>
<dbReference type="PANTHER" id="PTHR14017:SF1">
    <property type="entry name" value="LD02225P"/>
    <property type="match status" value="1"/>
</dbReference>
<dbReference type="InterPro" id="IPR051630">
    <property type="entry name" value="Corepressor-Demethylase"/>
</dbReference>
<feature type="non-terminal residue" evidence="3">
    <location>
        <position position="1"/>
    </location>
</feature>
<dbReference type="InterPro" id="IPR011990">
    <property type="entry name" value="TPR-like_helical_dom_sf"/>
</dbReference>
<feature type="non-terminal residue" evidence="3">
    <location>
        <position position="117"/>
    </location>
</feature>
<evidence type="ECO:0000256" key="1">
    <source>
        <dbReference type="ARBA" id="ARBA00004123"/>
    </source>
</evidence>
<dbReference type="GO" id="GO:0031490">
    <property type="term" value="F:chromatin DNA binding"/>
    <property type="evidence" value="ECO:0007669"/>
    <property type="project" value="TreeGrafter"/>
</dbReference>
<dbReference type="EMBL" id="WHVB01000001">
    <property type="protein sequence ID" value="KAF8486784.1"/>
    <property type="molecule type" value="Genomic_DNA"/>
</dbReference>
<evidence type="ECO:0000256" key="2">
    <source>
        <dbReference type="ARBA" id="ARBA00023242"/>
    </source>
</evidence>
<dbReference type="GO" id="GO:0005634">
    <property type="term" value="C:nucleus"/>
    <property type="evidence" value="ECO:0007669"/>
    <property type="project" value="UniProtKB-SubCell"/>
</dbReference>
<keyword evidence="4" id="KW-1185">Reference proteome</keyword>
<dbReference type="AlphaFoldDB" id="A0A9P5TDI7"/>
<evidence type="ECO:0000313" key="3">
    <source>
        <dbReference type="EMBL" id="KAF8486784.1"/>
    </source>
</evidence>
<comment type="caution">
    <text evidence="3">The sequence shown here is derived from an EMBL/GenBank/DDBJ whole genome shotgun (WGS) entry which is preliminary data.</text>
</comment>